<dbReference type="InterPro" id="IPR046342">
    <property type="entry name" value="CBS_dom_sf"/>
</dbReference>
<reference evidence="2" key="1">
    <citation type="submission" date="2019-10" db="EMBL/GenBank/DDBJ databases">
        <authorList>
            <person name="Paulsen S."/>
        </authorList>
    </citation>
    <scope>NUCLEOTIDE SEQUENCE</scope>
    <source>
        <strain evidence="2">LMG 19692</strain>
    </source>
</reference>
<evidence type="ECO:0000313" key="3">
    <source>
        <dbReference type="EMBL" id="WOX30942.1"/>
    </source>
</evidence>
<organism evidence="2 4">
    <name type="scientific">Pseudoalteromonas maricaloris</name>
    <dbReference type="NCBI Taxonomy" id="184924"/>
    <lineage>
        <taxon>Bacteria</taxon>
        <taxon>Pseudomonadati</taxon>
        <taxon>Pseudomonadota</taxon>
        <taxon>Gammaproteobacteria</taxon>
        <taxon>Alteromonadales</taxon>
        <taxon>Pseudoalteromonadaceae</taxon>
        <taxon>Pseudoalteromonas</taxon>
    </lineage>
</organism>
<dbReference type="PANTHER" id="PTHR43773">
    <property type="entry name" value="MAGNESIUM TRANSPORTER MGTE"/>
    <property type="match status" value="1"/>
</dbReference>
<proteinExistence type="predicted"/>
<evidence type="ECO:0000313" key="4">
    <source>
        <dbReference type="Proteomes" id="UP000646877"/>
    </source>
</evidence>
<dbReference type="RefSeq" id="WP_069020488.1">
    <property type="nucleotide sequence ID" value="NZ_CBCSDF010000024.1"/>
</dbReference>
<dbReference type="AlphaFoldDB" id="A0A8I2KNP8"/>
<dbReference type="Proteomes" id="UP001304419">
    <property type="component" value="Chromosome 2"/>
</dbReference>
<dbReference type="Pfam" id="PF00571">
    <property type="entry name" value="CBS"/>
    <property type="match status" value="1"/>
</dbReference>
<dbReference type="Gene3D" id="3.10.580.10">
    <property type="entry name" value="CBS-domain"/>
    <property type="match status" value="1"/>
</dbReference>
<feature type="domain" description="Magnesium transporter MgtE intracellular" evidence="1">
    <location>
        <begin position="15"/>
        <end position="118"/>
    </location>
</feature>
<dbReference type="PANTHER" id="PTHR43773:SF1">
    <property type="entry name" value="MAGNESIUM TRANSPORTER MGTE"/>
    <property type="match status" value="1"/>
</dbReference>
<keyword evidence="5" id="KW-1185">Reference proteome</keyword>
<dbReference type="InterPro" id="IPR006668">
    <property type="entry name" value="Mg_transptr_MgtE_intracell_dom"/>
</dbReference>
<accession>A0A8I2KNP8</accession>
<gene>
    <name evidence="2" type="ORF">F9Y85_22425</name>
    <name evidence="3" type="ORF">R5H13_24020</name>
</gene>
<dbReference type="InterPro" id="IPR006669">
    <property type="entry name" value="MgtE_transporter"/>
</dbReference>
<evidence type="ECO:0000259" key="1">
    <source>
        <dbReference type="SMART" id="SM00924"/>
    </source>
</evidence>
<dbReference type="InterPro" id="IPR038076">
    <property type="entry name" value="MgtE_N_sf"/>
</dbReference>
<dbReference type="Proteomes" id="UP000646877">
    <property type="component" value="Unassembled WGS sequence"/>
</dbReference>
<dbReference type="SMART" id="SM00924">
    <property type="entry name" value="MgtE_N"/>
    <property type="match status" value="1"/>
</dbReference>
<dbReference type="GO" id="GO:0015095">
    <property type="term" value="F:magnesium ion transmembrane transporter activity"/>
    <property type="evidence" value="ECO:0007669"/>
    <property type="project" value="InterPro"/>
</dbReference>
<dbReference type="Gene3D" id="1.25.60.10">
    <property type="entry name" value="MgtE N-terminal domain-like"/>
    <property type="match status" value="1"/>
</dbReference>
<protein>
    <submittedName>
        <fullName evidence="3">CBS domain-containing protein</fullName>
    </submittedName>
    <submittedName>
        <fullName evidence="2">Magnesium transporter</fullName>
    </submittedName>
</protein>
<dbReference type="EMBL" id="CP137579">
    <property type="protein sequence ID" value="WOX30942.1"/>
    <property type="molecule type" value="Genomic_DNA"/>
</dbReference>
<dbReference type="EMBL" id="WEIA01000022">
    <property type="protein sequence ID" value="NLR24019.1"/>
    <property type="molecule type" value="Genomic_DNA"/>
</dbReference>
<name>A0A8I2KNP8_9GAMM</name>
<dbReference type="Pfam" id="PF03448">
    <property type="entry name" value="MgtE_N"/>
    <property type="match status" value="1"/>
</dbReference>
<reference evidence="3 5" key="2">
    <citation type="submission" date="2023-10" db="EMBL/GenBank/DDBJ databases">
        <title>To unveil natural product biosynthetic capacity in Pseudoalteromonas.</title>
        <authorList>
            <person name="Wang J."/>
        </authorList>
    </citation>
    <scope>NUCLEOTIDE SEQUENCE [LARGE SCALE GENOMIC DNA]</scope>
    <source>
        <strain evidence="3 5">DSM 15914</strain>
    </source>
</reference>
<dbReference type="GO" id="GO:0016020">
    <property type="term" value="C:membrane"/>
    <property type="evidence" value="ECO:0007669"/>
    <property type="project" value="InterPro"/>
</dbReference>
<dbReference type="SUPFAM" id="SSF54631">
    <property type="entry name" value="CBS-domain pair"/>
    <property type="match status" value="1"/>
</dbReference>
<dbReference type="InterPro" id="IPR000644">
    <property type="entry name" value="CBS_dom"/>
</dbReference>
<sequence>MSALNLKIAQHFLQEEPAGAARLLSLQTPDVAAELLKTLPNEVALNVLKVMQPRSAAEILITQTDVDIARWLGKMKLADIAAILRHLQDEELARFLNLISVRRQTLCKMLISYPDYTVGAWVETDVLILEETMTVEESLLRLKKRDYIGFALVYVVNQHRHVVGQLSLTHLLRKAPQQKIADLMDTHVVSLSGYTELHSALKSPVWAQQDQVAVANRSGDFIGVLPHYRVRSALGRMDETQDKPSESLDLLDAYTSSFVSMLDTLVPVKVKGK</sequence>
<evidence type="ECO:0000313" key="2">
    <source>
        <dbReference type="EMBL" id="NLR24019.1"/>
    </source>
</evidence>
<dbReference type="SUPFAM" id="SSF158791">
    <property type="entry name" value="MgtE N-terminal domain-like"/>
    <property type="match status" value="1"/>
</dbReference>
<evidence type="ECO:0000313" key="5">
    <source>
        <dbReference type="Proteomes" id="UP001304419"/>
    </source>
</evidence>